<reference evidence="2" key="2">
    <citation type="journal article" date="2023" name="IMA Fungus">
        <title>Comparative genomic study of the Penicillium genus elucidates a diverse pangenome and 15 lateral gene transfer events.</title>
        <authorList>
            <person name="Petersen C."/>
            <person name="Sorensen T."/>
            <person name="Nielsen M.R."/>
            <person name="Sondergaard T.E."/>
            <person name="Sorensen J.L."/>
            <person name="Fitzpatrick D.A."/>
            <person name="Frisvad J.C."/>
            <person name="Nielsen K.L."/>
        </authorList>
    </citation>
    <scope>NUCLEOTIDE SEQUENCE</scope>
    <source>
        <strain evidence="2">IBT 35673</strain>
    </source>
</reference>
<evidence type="ECO:0000313" key="2">
    <source>
        <dbReference type="EMBL" id="KAJ5352325.1"/>
    </source>
</evidence>
<evidence type="ECO:0000256" key="1">
    <source>
        <dbReference type="SAM" id="MobiDB-lite"/>
    </source>
</evidence>
<name>A0A9W9R2A3_PENBR</name>
<gene>
    <name evidence="2" type="ORF">N7452_001299</name>
</gene>
<dbReference type="EMBL" id="JAPZBQ010000001">
    <property type="protein sequence ID" value="KAJ5352325.1"/>
    <property type="molecule type" value="Genomic_DNA"/>
</dbReference>
<accession>A0A9W9R2A3</accession>
<feature type="compositionally biased region" description="Low complexity" evidence="1">
    <location>
        <begin position="17"/>
        <end position="31"/>
    </location>
</feature>
<dbReference type="AlphaFoldDB" id="A0A9W9R2A3"/>
<reference evidence="2" key="1">
    <citation type="submission" date="2022-12" db="EMBL/GenBank/DDBJ databases">
        <authorList>
            <person name="Petersen C."/>
        </authorList>
    </citation>
    <scope>NUCLEOTIDE SEQUENCE</scope>
    <source>
        <strain evidence="2">IBT 35673</strain>
    </source>
</reference>
<feature type="region of interest" description="Disordered" evidence="1">
    <location>
        <begin position="1"/>
        <end position="54"/>
    </location>
</feature>
<sequence>MGTSAADRPLQDRLTGSSLRTPTASPTAPRTDSSRHLQTQVPNPGPPRAENKDIVVKDKNGAYKLEVPTLPPILIGEDGEELVEMEENFNPAELTGREKEKFEQALMEMMIRHRNRMSDDEPDEILDMVHESLRKKVASLDDDNWMFEPEKDTFSN</sequence>
<proteinExistence type="predicted"/>
<comment type="caution">
    <text evidence="2">The sequence shown here is derived from an EMBL/GenBank/DDBJ whole genome shotgun (WGS) entry which is preliminary data.</text>
</comment>
<evidence type="ECO:0000313" key="3">
    <source>
        <dbReference type="Proteomes" id="UP001147695"/>
    </source>
</evidence>
<organism evidence="2 3">
    <name type="scientific">Penicillium brevicompactum</name>
    <dbReference type="NCBI Taxonomy" id="5074"/>
    <lineage>
        <taxon>Eukaryota</taxon>
        <taxon>Fungi</taxon>
        <taxon>Dikarya</taxon>
        <taxon>Ascomycota</taxon>
        <taxon>Pezizomycotina</taxon>
        <taxon>Eurotiomycetes</taxon>
        <taxon>Eurotiomycetidae</taxon>
        <taxon>Eurotiales</taxon>
        <taxon>Aspergillaceae</taxon>
        <taxon>Penicillium</taxon>
    </lineage>
</organism>
<dbReference type="Proteomes" id="UP001147695">
    <property type="component" value="Unassembled WGS sequence"/>
</dbReference>
<protein>
    <submittedName>
        <fullName evidence="2">Uncharacterized protein</fullName>
    </submittedName>
</protein>